<dbReference type="EMBL" id="FNEB01000008">
    <property type="protein sequence ID" value="SDJ06655.1"/>
    <property type="molecule type" value="Genomic_DNA"/>
</dbReference>
<evidence type="ECO:0000256" key="1">
    <source>
        <dbReference type="SAM" id="MobiDB-lite"/>
    </source>
</evidence>
<feature type="region of interest" description="Disordered" evidence="1">
    <location>
        <begin position="29"/>
        <end position="51"/>
    </location>
</feature>
<evidence type="ECO:0000313" key="3">
    <source>
        <dbReference type="Proteomes" id="UP000199340"/>
    </source>
</evidence>
<protein>
    <submittedName>
        <fullName evidence="2">Uncharacterized protein</fullName>
    </submittedName>
</protein>
<feature type="compositionally biased region" description="Basic and acidic residues" evidence="1">
    <location>
        <begin position="30"/>
        <end position="43"/>
    </location>
</feature>
<name>A0A1G8QQM3_9RHOB</name>
<accession>A0A1G8QQM3</accession>
<dbReference type="Proteomes" id="UP000199340">
    <property type="component" value="Unassembled WGS sequence"/>
</dbReference>
<dbReference type="STRING" id="490829.SAMN05421850_10840"/>
<gene>
    <name evidence="2" type="ORF">SAMN05421850_10840</name>
</gene>
<sequence>MTKNKRWIKSVIETAKSEEAPALPWQRGSRRAEMIARRDEKKAVTPARRHA</sequence>
<keyword evidence="3" id="KW-1185">Reference proteome</keyword>
<proteinExistence type="predicted"/>
<dbReference type="AlphaFoldDB" id="A0A1G8QQM3"/>
<reference evidence="2 3" key="1">
    <citation type="submission" date="2016-10" db="EMBL/GenBank/DDBJ databases">
        <authorList>
            <person name="de Groot N.N."/>
        </authorList>
    </citation>
    <scope>NUCLEOTIDE SEQUENCE [LARGE SCALE GENOMIC DNA]</scope>
    <source>
        <strain evidence="2 3">DSM 28010</strain>
    </source>
</reference>
<evidence type="ECO:0000313" key="2">
    <source>
        <dbReference type="EMBL" id="SDJ06655.1"/>
    </source>
</evidence>
<dbReference type="RefSeq" id="WP_175491488.1">
    <property type="nucleotide sequence ID" value="NZ_FNEB01000008.1"/>
</dbReference>
<organism evidence="2 3">
    <name type="scientific">Lutimaribacter saemankumensis</name>
    <dbReference type="NCBI Taxonomy" id="490829"/>
    <lineage>
        <taxon>Bacteria</taxon>
        <taxon>Pseudomonadati</taxon>
        <taxon>Pseudomonadota</taxon>
        <taxon>Alphaproteobacteria</taxon>
        <taxon>Rhodobacterales</taxon>
        <taxon>Roseobacteraceae</taxon>
        <taxon>Lutimaribacter</taxon>
    </lineage>
</organism>